<organism evidence="1 2">
    <name type="scientific">Pseudomonas oryzae</name>
    <dbReference type="NCBI Taxonomy" id="1392877"/>
    <lineage>
        <taxon>Bacteria</taxon>
        <taxon>Pseudomonadati</taxon>
        <taxon>Pseudomonadota</taxon>
        <taxon>Gammaproteobacteria</taxon>
        <taxon>Pseudomonadales</taxon>
        <taxon>Pseudomonadaceae</taxon>
        <taxon>Pseudomonas</taxon>
    </lineage>
</organism>
<dbReference type="RefSeq" id="WP_090349501.1">
    <property type="nucleotide sequence ID" value="NZ_LT629751.1"/>
</dbReference>
<accession>A0A1H1VJ94</accession>
<proteinExistence type="predicted"/>
<dbReference type="OrthoDB" id="9876209at2"/>
<dbReference type="EMBL" id="LT629751">
    <property type="protein sequence ID" value="SDS85014.1"/>
    <property type="molecule type" value="Genomic_DNA"/>
</dbReference>
<protein>
    <submittedName>
        <fullName evidence="1">Uncharacterized protein</fullName>
    </submittedName>
</protein>
<name>A0A1H1VJ94_9PSED</name>
<gene>
    <name evidence="1" type="ORF">SAMN05216221_2795</name>
</gene>
<evidence type="ECO:0000313" key="2">
    <source>
        <dbReference type="Proteomes" id="UP000243359"/>
    </source>
</evidence>
<evidence type="ECO:0000313" key="1">
    <source>
        <dbReference type="EMBL" id="SDS85014.1"/>
    </source>
</evidence>
<reference evidence="2" key="1">
    <citation type="submission" date="2016-10" db="EMBL/GenBank/DDBJ databases">
        <authorList>
            <person name="Varghese N."/>
            <person name="Submissions S."/>
        </authorList>
    </citation>
    <scope>NUCLEOTIDE SEQUENCE [LARGE SCALE GENOMIC DNA]</scope>
    <source>
        <strain evidence="2">KCTC 32247</strain>
    </source>
</reference>
<dbReference type="AlphaFoldDB" id="A0A1H1VJ94"/>
<keyword evidence="2" id="KW-1185">Reference proteome</keyword>
<dbReference type="Proteomes" id="UP000243359">
    <property type="component" value="Chromosome I"/>
</dbReference>
<sequence>MNCKTNVNPDDPRACCGQCGGERSPAPADRALELELEWRAQERIAIAELVDQAHHLIGEVLGGERGSEALEMVSDQLARASQLLNWPRPFVPVQRDGDA</sequence>